<proteinExistence type="predicted"/>
<dbReference type="Proteomes" id="UP000383932">
    <property type="component" value="Unassembled WGS sequence"/>
</dbReference>
<dbReference type="PANTHER" id="PTHR31373:SF27">
    <property type="entry name" value="TROVE DOMAIN-CONTAINING PROTEIN"/>
    <property type="match status" value="1"/>
</dbReference>
<dbReference type="PIRSF" id="PIRSF015417">
    <property type="entry name" value="T31B5_30_vWA"/>
    <property type="match status" value="1"/>
</dbReference>
<comment type="caution">
    <text evidence="4">The sequence shown here is derived from an EMBL/GenBank/DDBJ whole genome shotgun (WGS) entry which is preliminary data.</text>
</comment>
<dbReference type="EMBL" id="SSOP01000009">
    <property type="protein sequence ID" value="KAB5595429.1"/>
    <property type="molecule type" value="Genomic_DNA"/>
</dbReference>
<gene>
    <name evidence="4" type="ORF">CTheo_1106</name>
</gene>
<dbReference type="AlphaFoldDB" id="A0A5N5QUX6"/>
<dbReference type="OrthoDB" id="1149618at2759"/>
<dbReference type="InterPro" id="IPR056690">
    <property type="entry name" value="DUF7788"/>
</dbReference>
<dbReference type="InterPro" id="IPR036465">
    <property type="entry name" value="vWFA_dom_sf"/>
</dbReference>
<dbReference type="PANTHER" id="PTHR31373">
    <property type="entry name" value="OS06G0652100 PROTEIN"/>
    <property type="match status" value="1"/>
</dbReference>
<evidence type="ECO:0000259" key="2">
    <source>
        <dbReference type="Pfam" id="PF11443"/>
    </source>
</evidence>
<dbReference type="InterPro" id="IPR011205">
    <property type="entry name" value="UCP015417_vWA"/>
</dbReference>
<accession>A0A5N5QUX6</accession>
<feature type="domain" description="DUF2828" evidence="2">
    <location>
        <begin position="79"/>
        <end position="544"/>
    </location>
</feature>
<dbReference type="Pfam" id="PF11443">
    <property type="entry name" value="DUF2828"/>
    <property type="match status" value="1"/>
</dbReference>
<keyword evidence="5" id="KW-1185">Reference proteome</keyword>
<reference evidence="4 5" key="1">
    <citation type="journal article" date="2019" name="Fungal Biol. Biotechnol.">
        <title>Draft genome sequence of fastidious pathogen Ceratobasidium theobromae, which causes vascular-streak dieback in Theobroma cacao.</title>
        <authorList>
            <person name="Ali S.S."/>
            <person name="Asman A."/>
            <person name="Shao J."/>
            <person name="Firmansyah A.P."/>
            <person name="Susilo A.W."/>
            <person name="Rosmana A."/>
            <person name="McMahon P."/>
            <person name="Junaid M."/>
            <person name="Guest D."/>
            <person name="Kheng T.Y."/>
            <person name="Meinhardt L.W."/>
            <person name="Bailey B.A."/>
        </authorList>
    </citation>
    <scope>NUCLEOTIDE SEQUENCE [LARGE SCALE GENOMIC DNA]</scope>
    <source>
        <strain evidence="4 5">CT2</strain>
    </source>
</reference>
<sequence length="781" mass="87742">MSSKSLFGPTVTSVPDAKSPMVHHRNVTVPLNEKITRPIAQLLEQLLPVQSKPTPAQPDPTPKNAFAEALKKVQNQARTQNNAEAFVSTTSATLDAFGGLNANSTSEEIHQQLAKSWEESPELTLRIIWNMRSIHEGHGNKIGFYKAFGWLYQNHPRTAIENLRYVTEPLCERKIKRKSKHDANRDGGFELVNAKDEPTEQIVKMPHGYYKDLLNIVVLAMRGELTNPVQHQFTSLNVPPLKRKTRTLKEWESIKETKKKQNEELGEEEAKKRREAGSKQVVAEQAAKAKEERKTKYEADAALLKEKLENDKQFLALYATVSQVFADELAKDARLLKRIENSSDEEAFDLKFELSSAAKWAPTLEAFHDRTTNIATAIALILHARGHMPDLSLSLSEDVTQEQAHTIRSYYRRWFISPLRRFVDVTEVKMTAQQWAKINYKHVPAECMKKNKSHFFRHDEQRLTKYLADVAMGKSKISGATLLPHELLIEALKASPNSSHPGGKMTPEKAVQLEIQRRLEESNKKVIEAQWNSLIERLRESGTLNSSLAVVDVSGSMGSIDYIPKGKDIQPIFPAVALGIVLATLAQPPFNNMFITFSATPELLTIVPGGLVDQARWMVRTDWGMNTDYEAVFLKLILPVAVKNNVKPEDMVKRLFVFSDMQFDQSLTSNSGGDSLPGWETTHDRVVKEFKAAGYEVPEIVYWNLQGGTTKPVLKDTPGTALVTGFSANMMKLFMDGGSLEEEPVEIGPDGEEVPKKKTDPLALMEKALSKSCYDPLKVYD</sequence>
<protein>
    <recommendedName>
        <fullName evidence="6">DUF2828 domain containing protein</fullName>
    </recommendedName>
</protein>
<dbReference type="Gene3D" id="3.40.50.410">
    <property type="entry name" value="von Willebrand factor, type A domain"/>
    <property type="match status" value="1"/>
</dbReference>
<evidence type="ECO:0008006" key="6">
    <source>
        <dbReference type="Google" id="ProtNLM"/>
    </source>
</evidence>
<evidence type="ECO:0000256" key="1">
    <source>
        <dbReference type="SAM" id="MobiDB-lite"/>
    </source>
</evidence>
<dbReference type="InterPro" id="IPR058580">
    <property type="entry name" value="DUF2828"/>
</dbReference>
<evidence type="ECO:0000259" key="3">
    <source>
        <dbReference type="Pfam" id="PF25043"/>
    </source>
</evidence>
<name>A0A5N5QUX6_9AGAM</name>
<feature type="compositionally biased region" description="Basic and acidic residues" evidence="1">
    <location>
        <begin position="253"/>
        <end position="277"/>
    </location>
</feature>
<evidence type="ECO:0000313" key="5">
    <source>
        <dbReference type="Proteomes" id="UP000383932"/>
    </source>
</evidence>
<organism evidence="4 5">
    <name type="scientific">Ceratobasidium theobromae</name>
    <dbReference type="NCBI Taxonomy" id="1582974"/>
    <lineage>
        <taxon>Eukaryota</taxon>
        <taxon>Fungi</taxon>
        <taxon>Dikarya</taxon>
        <taxon>Basidiomycota</taxon>
        <taxon>Agaricomycotina</taxon>
        <taxon>Agaricomycetes</taxon>
        <taxon>Cantharellales</taxon>
        <taxon>Ceratobasidiaceae</taxon>
        <taxon>Ceratobasidium</taxon>
    </lineage>
</organism>
<dbReference type="Pfam" id="PF25043">
    <property type="entry name" value="DUF7788"/>
    <property type="match status" value="1"/>
</dbReference>
<feature type="region of interest" description="Disordered" evidence="1">
    <location>
        <begin position="253"/>
        <end position="279"/>
    </location>
</feature>
<evidence type="ECO:0000313" key="4">
    <source>
        <dbReference type="EMBL" id="KAB5595429.1"/>
    </source>
</evidence>
<feature type="domain" description="DUF7788" evidence="3">
    <location>
        <begin position="546"/>
        <end position="768"/>
    </location>
</feature>